<dbReference type="EMBL" id="BAABFL010000457">
    <property type="protein sequence ID" value="GAA4651586.1"/>
    <property type="molecule type" value="Genomic_DNA"/>
</dbReference>
<organism evidence="7 8">
    <name type="scientific">Kistimonas scapharcae</name>
    <dbReference type="NCBI Taxonomy" id="1036133"/>
    <lineage>
        <taxon>Bacteria</taxon>
        <taxon>Pseudomonadati</taxon>
        <taxon>Pseudomonadota</taxon>
        <taxon>Gammaproteobacteria</taxon>
        <taxon>Oceanospirillales</taxon>
        <taxon>Endozoicomonadaceae</taxon>
        <taxon>Kistimonas</taxon>
    </lineage>
</organism>
<dbReference type="Pfam" id="PF13416">
    <property type="entry name" value="SBP_bac_8"/>
    <property type="match status" value="1"/>
</dbReference>
<keyword evidence="4 5" id="KW-0574">Periplasm</keyword>
<feature type="signal peptide" evidence="6">
    <location>
        <begin position="1"/>
        <end position="23"/>
    </location>
</feature>
<comment type="subcellular location">
    <subcellularLocation>
        <location evidence="1 5">Periplasm</location>
    </subcellularLocation>
</comment>
<sequence length="364" mass="40383">MTFFKHILAPIVFAFSLSGGVAAENVVHVYNWSDYIANDTIANFEKETGIKVVYDVFDSNEVLEAKLLSGRSGYDIVAPTSEFLARQIKAGVFLPLDKASLPNWKHLNTDMLNRLQEHDPKNTHAMPYMWGTTGIGYNPDKVKKVLGADAPVDSWALVMEPENMKKLAQCGVAFLDSPTEMLPAALSYLGLDPNTQRSDDYRKAEETLLKVRPHVRYFHSSRYISDLANGEICVAVGWSGDVFQAADRADDAGNGVNIRYSIPKEGAGVWFDMLAIPKDAANAENAHRFLDYLMKPKVIAAISDYVAYANPNDAATPLLDPAIRNNPGIYPDADTMANLYTFREVSPALNRTITRSWNRIKSGR</sequence>
<dbReference type="PIRSF" id="PIRSF019574">
    <property type="entry name" value="Periplasmic_polyamine_BP"/>
    <property type="match status" value="1"/>
</dbReference>
<evidence type="ECO:0000313" key="8">
    <source>
        <dbReference type="Proteomes" id="UP001500604"/>
    </source>
</evidence>
<accession>A0ABP8V715</accession>
<feature type="chain" id="PRO_5046965963" description="Putrescine-binding periplasmic protein" evidence="6">
    <location>
        <begin position="24"/>
        <end position="364"/>
    </location>
</feature>
<dbReference type="PRINTS" id="PR00909">
    <property type="entry name" value="SPERMDNBNDNG"/>
</dbReference>
<evidence type="ECO:0000256" key="5">
    <source>
        <dbReference type="PIRNR" id="PIRNR019574"/>
    </source>
</evidence>
<dbReference type="InterPro" id="IPR006059">
    <property type="entry name" value="SBP"/>
</dbReference>
<evidence type="ECO:0000256" key="6">
    <source>
        <dbReference type="SAM" id="SignalP"/>
    </source>
</evidence>
<name>A0ABP8V715_9GAMM</name>
<dbReference type="SUPFAM" id="SSF53850">
    <property type="entry name" value="Periplasmic binding protein-like II"/>
    <property type="match status" value="1"/>
</dbReference>
<dbReference type="Gene3D" id="3.40.190.10">
    <property type="entry name" value="Periplasmic binding protein-like II"/>
    <property type="match status" value="2"/>
</dbReference>
<proteinExistence type="inferred from homology"/>
<keyword evidence="2 5" id="KW-0813">Transport</keyword>
<gene>
    <name evidence="7" type="primary">spuD_1</name>
    <name evidence="7" type="ORF">GCM10023116_38700</name>
</gene>
<comment type="function">
    <text evidence="5">Required for the activity of the bacterial periplasmic transport system of putrescine.</text>
</comment>
<evidence type="ECO:0000256" key="1">
    <source>
        <dbReference type="ARBA" id="ARBA00004418"/>
    </source>
</evidence>
<evidence type="ECO:0000256" key="4">
    <source>
        <dbReference type="ARBA" id="ARBA00022764"/>
    </source>
</evidence>
<dbReference type="Proteomes" id="UP001500604">
    <property type="component" value="Unassembled WGS sequence"/>
</dbReference>
<keyword evidence="3 6" id="KW-0732">Signal</keyword>
<dbReference type="PANTHER" id="PTHR30222:SF12">
    <property type="entry name" value="NORSPERMIDINE SENSOR"/>
    <property type="match status" value="1"/>
</dbReference>
<dbReference type="PANTHER" id="PTHR30222">
    <property type="entry name" value="SPERMIDINE/PUTRESCINE-BINDING PERIPLASMIC PROTEIN"/>
    <property type="match status" value="1"/>
</dbReference>
<keyword evidence="8" id="KW-1185">Reference proteome</keyword>
<dbReference type="RefSeq" id="WP_345197989.1">
    <property type="nucleotide sequence ID" value="NZ_BAABFL010000457.1"/>
</dbReference>
<dbReference type="CDD" id="cd13659">
    <property type="entry name" value="PBP2_PotF"/>
    <property type="match status" value="1"/>
</dbReference>
<dbReference type="InterPro" id="IPR001188">
    <property type="entry name" value="Sperm_putr-bd"/>
</dbReference>
<protein>
    <recommendedName>
        <fullName evidence="5">Putrescine-binding periplasmic protein</fullName>
    </recommendedName>
</protein>
<reference evidence="8" key="1">
    <citation type="journal article" date="2019" name="Int. J. Syst. Evol. Microbiol.">
        <title>The Global Catalogue of Microorganisms (GCM) 10K type strain sequencing project: providing services to taxonomists for standard genome sequencing and annotation.</title>
        <authorList>
            <consortium name="The Broad Institute Genomics Platform"/>
            <consortium name="The Broad Institute Genome Sequencing Center for Infectious Disease"/>
            <person name="Wu L."/>
            <person name="Ma J."/>
        </authorList>
    </citation>
    <scope>NUCLEOTIDE SEQUENCE [LARGE SCALE GENOMIC DNA]</scope>
    <source>
        <strain evidence="8">JCM 17805</strain>
    </source>
</reference>
<evidence type="ECO:0000313" key="7">
    <source>
        <dbReference type="EMBL" id="GAA4651586.1"/>
    </source>
</evidence>
<evidence type="ECO:0000256" key="3">
    <source>
        <dbReference type="ARBA" id="ARBA00022729"/>
    </source>
</evidence>
<evidence type="ECO:0000256" key="2">
    <source>
        <dbReference type="ARBA" id="ARBA00022448"/>
    </source>
</evidence>
<comment type="similarity">
    <text evidence="5">Belongs to the bacterial solute-binding protein PotD/PotF family.</text>
</comment>
<comment type="caution">
    <text evidence="7">The sequence shown here is derived from an EMBL/GenBank/DDBJ whole genome shotgun (WGS) entry which is preliminary data.</text>
</comment>